<keyword evidence="6" id="KW-0444">Lipid biosynthesis</keyword>
<keyword evidence="9 16" id="KW-1133">Transmembrane helix</keyword>
<evidence type="ECO:0000256" key="4">
    <source>
        <dbReference type="ARBA" id="ARBA00013174"/>
    </source>
</evidence>
<dbReference type="Pfam" id="PF01066">
    <property type="entry name" value="CDP-OH_P_transf"/>
    <property type="match status" value="1"/>
</dbReference>
<keyword evidence="8 16" id="KW-0812">Transmembrane</keyword>
<protein>
    <recommendedName>
        <fullName evidence="5">CDP-diacylglycerol--serine O-phosphatidyltransferase</fullName>
        <ecNumber evidence="4">2.7.8.8</ecNumber>
    </recommendedName>
    <alternativeName>
        <fullName evidence="14">Phosphatidylserine synthase</fullName>
    </alternativeName>
</protein>
<evidence type="ECO:0000313" key="17">
    <source>
        <dbReference type="EMBL" id="HIT40380.1"/>
    </source>
</evidence>
<dbReference type="NCBIfam" id="TIGR00473">
    <property type="entry name" value="pssA"/>
    <property type="match status" value="1"/>
</dbReference>
<evidence type="ECO:0000256" key="7">
    <source>
        <dbReference type="ARBA" id="ARBA00022679"/>
    </source>
</evidence>
<gene>
    <name evidence="17" type="primary">pssA</name>
    <name evidence="17" type="ORF">IAD06_10175</name>
</gene>
<dbReference type="GO" id="GO:0016020">
    <property type="term" value="C:membrane"/>
    <property type="evidence" value="ECO:0007669"/>
    <property type="project" value="InterPro"/>
</dbReference>
<accession>A0A9D1GG59</accession>
<dbReference type="PANTHER" id="PTHR14269:SF61">
    <property type="entry name" value="CDP-DIACYLGLYCEROL--SERINE O-PHOSPHATIDYLTRANSFERASE"/>
    <property type="match status" value="1"/>
</dbReference>
<evidence type="ECO:0000256" key="9">
    <source>
        <dbReference type="ARBA" id="ARBA00022989"/>
    </source>
</evidence>
<dbReference type="GO" id="GO:0008654">
    <property type="term" value="P:phospholipid biosynthetic process"/>
    <property type="evidence" value="ECO:0007669"/>
    <property type="project" value="UniProtKB-KW"/>
</dbReference>
<evidence type="ECO:0000256" key="1">
    <source>
        <dbReference type="ARBA" id="ARBA00000287"/>
    </source>
</evidence>
<dbReference type="InterPro" id="IPR050324">
    <property type="entry name" value="CDP-alcohol_PTase-I"/>
</dbReference>
<dbReference type="GO" id="GO:0012505">
    <property type="term" value="C:endomembrane system"/>
    <property type="evidence" value="ECO:0007669"/>
    <property type="project" value="UniProtKB-SubCell"/>
</dbReference>
<evidence type="ECO:0000256" key="6">
    <source>
        <dbReference type="ARBA" id="ARBA00022516"/>
    </source>
</evidence>
<feature type="transmembrane region" description="Helical" evidence="16">
    <location>
        <begin position="192"/>
        <end position="225"/>
    </location>
</feature>
<dbReference type="InterPro" id="IPR043130">
    <property type="entry name" value="CDP-OH_PTrfase_TM_dom"/>
</dbReference>
<dbReference type="InterPro" id="IPR004533">
    <property type="entry name" value="CDP-diaglyc--ser_O-PTrfase"/>
</dbReference>
<keyword evidence="7 15" id="KW-0808">Transferase</keyword>
<comment type="catalytic activity">
    <reaction evidence="1">
        <text>a CDP-1,2-diacyl-sn-glycerol + L-serine = a 1,2-diacyl-sn-glycero-3-phospho-L-serine + CMP + H(+)</text>
        <dbReference type="Rhea" id="RHEA:16913"/>
        <dbReference type="ChEBI" id="CHEBI:15378"/>
        <dbReference type="ChEBI" id="CHEBI:33384"/>
        <dbReference type="ChEBI" id="CHEBI:57262"/>
        <dbReference type="ChEBI" id="CHEBI:58332"/>
        <dbReference type="ChEBI" id="CHEBI:60377"/>
        <dbReference type="EC" id="2.7.8.8"/>
    </reaction>
</comment>
<dbReference type="PROSITE" id="PS00379">
    <property type="entry name" value="CDP_ALCOHOL_P_TRANSF"/>
    <property type="match status" value="1"/>
</dbReference>
<comment type="caution">
    <text evidence="17">The sequence shown here is derived from an EMBL/GenBank/DDBJ whole genome shotgun (WGS) entry which is preliminary data.</text>
</comment>
<dbReference type="Gene3D" id="1.20.120.1760">
    <property type="match status" value="1"/>
</dbReference>
<feature type="transmembrane region" description="Helical" evidence="16">
    <location>
        <begin position="129"/>
        <end position="149"/>
    </location>
</feature>
<evidence type="ECO:0000256" key="11">
    <source>
        <dbReference type="ARBA" id="ARBA00023136"/>
    </source>
</evidence>
<keyword evidence="13" id="KW-1208">Phospholipid metabolism</keyword>
<keyword evidence="11 16" id="KW-0472">Membrane</keyword>
<feature type="transmembrane region" description="Helical" evidence="16">
    <location>
        <begin position="155"/>
        <end position="172"/>
    </location>
</feature>
<reference evidence="17" key="2">
    <citation type="journal article" date="2021" name="PeerJ">
        <title>Extensive microbial diversity within the chicken gut microbiome revealed by metagenomics and culture.</title>
        <authorList>
            <person name="Gilroy R."/>
            <person name="Ravi A."/>
            <person name="Getino M."/>
            <person name="Pursley I."/>
            <person name="Horton D.L."/>
            <person name="Alikhan N.F."/>
            <person name="Baker D."/>
            <person name="Gharbi K."/>
            <person name="Hall N."/>
            <person name="Watson M."/>
            <person name="Adriaenssens E.M."/>
            <person name="Foster-Nyarko E."/>
            <person name="Jarju S."/>
            <person name="Secka A."/>
            <person name="Antonio M."/>
            <person name="Oren A."/>
            <person name="Chaudhuri R.R."/>
            <person name="La Ragione R."/>
            <person name="Hildebrand F."/>
            <person name="Pallen M.J."/>
        </authorList>
    </citation>
    <scope>NUCLEOTIDE SEQUENCE</scope>
    <source>
        <strain evidence="17">21143</strain>
    </source>
</reference>
<feature type="transmembrane region" description="Helical" evidence="16">
    <location>
        <begin position="34"/>
        <end position="56"/>
    </location>
</feature>
<name>A0A9D1GG59_9BACT</name>
<proteinExistence type="inferred from homology"/>
<comment type="subcellular location">
    <subcellularLocation>
        <location evidence="2">Endomembrane system</location>
        <topology evidence="2">Multi-pass membrane protein</topology>
    </subcellularLocation>
</comment>
<evidence type="ECO:0000256" key="10">
    <source>
        <dbReference type="ARBA" id="ARBA00023098"/>
    </source>
</evidence>
<keyword evidence="10" id="KW-0443">Lipid metabolism</keyword>
<keyword evidence="12" id="KW-0594">Phospholipid biosynthesis</keyword>
<organism evidence="17 18">
    <name type="scientific">Candidatus Caccoplasma intestinavium</name>
    <dbReference type="NCBI Taxonomy" id="2840716"/>
    <lineage>
        <taxon>Bacteria</taxon>
        <taxon>Pseudomonadati</taxon>
        <taxon>Bacteroidota</taxon>
        <taxon>Bacteroidia</taxon>
        <taxon>Bacteroidales</taxon>
        <taxon>Bacteroidaceae</taxon>
        <taxon>Bacteroidaceae incertae sedis</taxon>
        <taxon>Candidatus Caccoplasma</taxon>
    </lineage>
</organism>
<dbReference type="InterPro" id="IPR048254">
    <property type="entry name" value="CDP_ALCOHOL_P_TRANSF_CS"/>
</dbReference>
<dbReference type="Proteomes" id="UP000886722">
    <property type="component" value="Unassembled WGS sequence"/>
</dbReference>
<evidence type="ECO:0000313" key="18">
    <source>
        <dbReference type="Proteomes" id="UP000886722"/>
    </source>
</evidence>
<reference evidence="17" key="1">
    <citation type="submission" date="2020-10" db="EMBL/GenBank/DDBJ databases">
        <authorList>
            <person name="Gilroy R."/>
        </authorList>
    </citation>
    <scope>NUCLEOTIDE SEQUENCE</scope>
    <source>
        <strain evidence="17">21143</strain>
    </source>
</reference>
<comment type="similarity">
    <text evidence="3 15">Belongs to the CDP-alcohol phosphatidyltransferase class-I family.</text>
</comment>
<evidence type="ECO:0000256" key="2">
    <source>
        <dbReference type="ARBA" id="ARBA00004127"/>
    </source>
</evidence>
<evidence type="ECO:0000256" key="12">
    <source>
        <dbReference type="ARBA" id="ARBA00023209"/>
    </source>
</evidence>
<sequence length="227" mass="24922">MKRLSSYIPNIITCCNLTAGSLAVIMALRGTFEQAAIFILIAAVCDFLDGLSARLLHAYSDMGKELDSLSDLISFGLAPGLMVYALLNDYLLLPYGNLEYLAYIALLIPVAGGIRLAKFNVDDRQTTSFIGLPIPANALFWIGVCFADTRDWHPVIILALIVLFSYLMVSNLPMFSLKASNLSWSNNKLRYILIITSLGLIIWLGLTGLAGAIIAYILLSLIAWIRK</sequence>
<evidence type="ECO:0000256" key="3">
    <source>
        <dbReference type="ARBA" id="ARBA00010441"/>
    </source>
</evidence>
<evidence type="ECO:0000256" key="8">
    <source>
        <dbReference type="ARBA" id="ARBA00022692"/>
    </source>
</evidence>
<dbReference type="PANTHER" id="PTHR14269">
    <property type="entry name" value="CDP-DIACYLGLYCEROL--GLYCEROL-3-PHOSPHATE 3-PHOSPHATIDYLTRANSFERASE-RELATED"/>
    <property type="match status" value="1"/>
</dbReference>
<feature type="transmembrane region" description="Helical" evidence="16">
    <location>
        <begin position="7"/>
        <end position="28"/>
    </location>
</feature>
<evidence type="ECO:0000256" key="14">
    <source>
        <dbReference type="ARBA" id="ARBA00032361"/>
    </source>
</evidence>
<evidence type="ECO:0000256" key="15">
    <source>
        <dbReference type="RuleBase" id="RU003750"/>
    </source>
</evidence>
<dbReference type="EC" id="2.7.8.8" evidence="4"/>
<evidence type="ECO:0000256" key="5">
    <source>
        <dbReference type="ARBA" id="ARBA00017171"/>
    </source>
</evidence>
<feature type="transmembrane region" description="Helical" evidence="16">
    <location>
        <begin position="100"/>
        <end position="117"/>
    </location>
</feature>
<evidence type="ECO:0000256" key="13">
    <source>
        <dbReference type="ARBA" id="ARBA00023264"/>
    </source>
</evidence>
<dbReference type="EMBL" id="DVKT01000074">
    <property type="protein sequence ID" value="HIT40380.1"/>
    <property type="molecule type" value="Genomic_DNA"/>
</dbReference>
<dbReference type="AlphaFoldDB" id="A0A9D1GG59"/>
<dbReference type="InterPro" id="IPR000462">
    <property type="entry name" value="CDP-OH_P_trans"/>
</dbReference>
<evidence type="ECO:0000256" key="16">
    <source>
        <dbReference type="SAM" id="Phobius"/>
    </source>
</evidence>
<dbReference type="GO" id="GO:0003882">
    <property type="term" value="F:CDP-diacylglycerol-serine O-phosphatidyltransferase activity"/>
    <property type="evidence" value="ECO:0007669"/>
    <property type="project" value="UniProtKB-EC"/>
</dbReference>